<evidence type="ECO:0000259" key="1">
    <source>
        <dbReference type="Pfam" id="PF13701"/>
    </source>
</evidence>
<proteinExistence type="predicted"/>
<sequence>MPKCTSNELSFGRLGRRVIEANFQGGALSSDGGLMLLRQVDRRIGLSAAVADALHDPRDQDRIIHSLRDLVAQRGGGGWHSR</sequence>
<evidence type="ECO:0000313" key="2">
    <source>
        <dbReference type="EMBL" id="RJG08944.1"/>
    </source>
</evidence>
<comment type="caution">
    <text evidence="2">The sequence shown here is derived from an EMBL/GenBank/DDBJ whole genome shotgun (WGS) entry which is preliminary data.</text>
</comment>
<dbReference type="EMBL" id="QYUR01000008">
    <property type="protein sequence ID" value="RJG08944.1"/>
    <property type="molecule type" value="Genomic_DNA"/>
</dbReference>
<protein>
    <recommendedName>
        <fullName evidence="1">Transposase DDE domain-containing protein</fullName>
    </recommendedName>
</protein>
<accession>A0A418X8Z0</accession>
<dbReference type="RefSeq" id="WP_119956743.1">
    <property type="nucleotide sequence ID" value="NZ_QYUR01000008.1"/>
</dbReference>
<organism evidence="2 3">
    <name type="scientific">Pseudomonas cavernicola</name>
    <dbReference type="NCBI Taxonomy" id="2320866"/>
    <lineage>
        <taxon>Bacteria</taxon>
        <taxon>Pseudomonadati</taxon>
        <taxon>Pseudomonadota</taxon>
        <taxon>Gammaproteobacteria</taxon>
        <taxon>Pseudomonadales</taxon>
        <taxon>Pseudomonadaceae</taxon>
        <taxon>Pseudomonas</taxon>
    </lineage>
</organism>
<feature type="domain" description="Transposase DDE" evidence="1">
    <location>
        <begin position="14"/>
        <end position="74"/>
    </location>
</feature>
<dbReference type="OrthoDB" id="8482126at2"/>
<dbReference type="Proteomes" id="UP000284021">
    <property type="component" value="Unassembled WGS sequence"/>
</dbReference>
<dbReference type="Pfam" id="PF13701">
    <property type="entry name" value="DDE_Tnp_1_4"/>
    <property type="match status" value="1"/>
</dbReference>
<evidence type="ECO:0000313" key="3">
    <source>
        <dbReference type="Proteomes" id="UP000284021"/>
    </source>
</evidence>
<reference evidence="2 3" key="1">
    <citation type="submission" date="2018-09" db="EMBL/GenBank/DDBJ databases">
        <authorList>
            <person name="Zhu H."/>
        </authorList>
    </citation>
    <scope>NUCLEOTIDE SEQUENCE [LARGE SCALE GENOMIC DNA]</scope>
    <source>
        <strain evidence="2 3">K1S02-6</strain>
    </source>
</reference>
<keyword evidence="3" id="KW-1185">Reference proteome</keyword>
<gene>
    <name evidence="2" type="ORF">D3879_24195</name>
</gene>
<dbReference type="InterPro" id="IPR025668">
    <property type="entry name" value="Tnp_DDE_dom"/>
</dbReference>
<name>A0A418X8Z0_9PSED</name>
<dbReference type="AlphaFoldDB" id="A0A418X8Z0"/>